<dbReference type="InterPro" id="IPR020904">
    <property type="entry name" value="Sc_DH/Rdtase_CS"/>
</dbReference>
<evidence type="ECO:0000313" key="4">
    <source>
        <dbReference type="EMBL" id="SDD59713.1"/>
    </source>
</evidence>
<dbReference type="PROSITE" id="PS00061">
    <property type="entry name" value="ADH_SHORT"/>
    <property type="match status" value="1"/>
</dbReference>
<dbReference type="GO" id="GO:0016491">
    <property type="term" value="F:oxidoreductase activity"/>
    <property type="evidence" value="ECO:0007669"/>
    <property type="project" value="UniProtKB-KW"/>
</dbReference>
<gene>
    <name evidence="4" type="ORF">SAMN05216270_105254</name>
</gene>
<dbReference type="Gene3D" id="3.40.50.720">
    <property type="entry name" value="NAD(P)-binding Rossmann-like Domain"/>
    <property type="match status" value="1"/>
</dbReference>
<keyword evidence="2" id="KW-0560">Oxidoreductase</keyword>
<sequence>MDIQGSIAIVTGANRGMGRHFAHQLLERGAAKVYAASRRVESIDFPGVEAVQLDITDPASVAAAAKTASDATLLINNAGITTFANLLDGSEDATRREMETNFFGTLNMVRAFAPVLGANGGGAILNMLSALSWRSAGMGHAYSAAKAASWSLTNGARLELAAQGTQVVGLHVAGVDTDMLAGVEAEKSDPADIARIGLDGIEAGALEILADQVTADLKAILNADPSVLYPELAATRS</sequence>
<dbReference type="InterPro" id="IPR036291">
    <property type="entry name" value="NAD(P)-bd_dom_sf"/>
</dbReference>
<proteinExistence type="inferred from homology"/>
<dbReference type="RefSeq" id="WP_091033606.1">
    <property type="nucleotide sequence ID" value="NZ_FNAD01000005.1"/>
</dbReference>
<dbReference type="EMBL" id="FNAD01000005">
    <property type="protein sequence ID" value="SDD59713.1"/>
    <property type="molecule type" value="Genomic_DNA"/>
</dbReference>
<evidence type="ECO:0000256" key="3">
    <source>
        <dbReference type="RuleBase" id="RU000363"/>
    </source>
</evidence>
<organism evidence="4 5">
    <name type="scientific">Glycomyces harbinensis</name>
    <dbReference type="NCBI Taxonomy" id="58114"/>
    <lineage>
        <taxon>Bacteria</taxon>
        <taxon>Bacillati</taxon>
        <taxon>Actinomycetota</taxon>
        <taxon>Actinomycetes</taxon>
        <taxon>Glycomycetales</taxon>
        <taxon>Glycomycetaceae</taxon>
        <taxon>Glycomyces</taxon>
    </lineage>
</organism>
<dbReference type="PANTHER" id="PTHR44169">
    <property type="entry name" value="NADPH-DEPENDENT 1-ACYLDIHYDROXYACETONE PHOSPHATE REDUCTASE"/>
    <property type="match status" value="1"/>
</dbReference>
<dbReference type="STRING" id="58114.SAMN05216270_105254"/>
<evidence type="ECO:0000313" key="5">
    <source>
        <dbReference type="Proteomes" id="UP000198949"/>
    </source>
</evidence>
<dbReference type="SUPFAM" id="SSF51735">
    <property type="entry name" value="NAD(P)-binding Rossmann-fold domains"/>
    <property type="match status" value="1"/>
</dbReference>
<dbReference type="PRINTS" id="PR00080">
    <property type="entry name" value="SDRFAMILY"/>
</dbReference>
<dbReference type="OrthoDB" id="3212478at2"/>
<dbReference type="PRINTS" id="PR00081">
    <property type="entry name" value="GDHRDH"/>
</dbReference>
<dbReference type="Pfam" id="PF00106">
    <property type="entry name" value="adh_short"/>
    <property type="match status" value="1"/>
</dbReference>
<comment type="similarity">
    <text evidence="1 3">Belongs to the short-chain dehydrogenases/reductases (SDR) family.</text>
</comment>
<reference evidence="5" key="1">
    <citation type="submission" date="2016-10" db="EMBL/GenBank/DDBJ databases">
        <authorList>
            <person name="Varghese N."/>
            <person name="Submissions S."/>
        </authorList>
    </citation>
    <scope>NUCLEOTIDE SEQUENCE [LARGE SCALE GENOMIC DNA]</scope>
    <source>
        <strain evidence="5">CGMCC 4.3516</strain>
    </source>
</reference>
<evidence type="ECO:0000256" key="1">
    <source>
        <dbReference type="ARBA" id="ARBA00006484"/>
    </source>
</evidence>
<dbReference type="Proteomes" id="UP000198949">
    <property type="component" value="Unassembled WGS sequence"/>
</dbReference>
<dbReference type="PANTHER" id="PTHR44169:SF6">
    <property type="entry name" value="NADPH-DEPENDENT 1-ACYLDIHYDROXYACETONE PHOSPHATE REDUCTASE"/>
    <property type="match status" value="1"/>
</dbReference>
<dbReference type="NCBIfam" id="NF006119">
    <property type="entry name" value="PRK08264.1-5"/>
    <property type="match status" value="1"/>
</dbReference>
<evidence type="ECO:0000256" key="2">
    <source>
        <dbReference type="ARBA" id="ARBA00023002"/>
    </source>
</evidence>
<accession>A0A1G6W1X1</accession>
<dbReference type="AlphaFoldDB" id="A0A1G6W1X1"/>
<name>A0A1G6W1X1_9ACTN</name>
<keyword evidence="5" id="KW-1185">Reference proteome</keyword>
<dbReference type="InterPro" id="IPR002347">
    <property type="entry name" value="SDR_fam"/>
</dbReference>
<protein>
    <submittedName>
        <fullName evidence="4">Short-chain dehydrogenase</fullName>
    </submittedName>
</protein>